<dbReference type="InterPro" id="IPR001245">
    <property type="entry name" value="Ser-Thr/Tyr_kinase_cat_dom"/>
</dbReference>
<keyword evidence="4" id="KW-0418">Kinase</keyword>
<dbReference type="OMA" id="HPIDMIL"/>
<organism evidence="4 5">
    <name type="scientific">Saprolegnia parasitica (strain CBS 223.65)</name>
    <dbReference type="NCBI Taxonomy" id="695850"/>
    <lineage>
        <taxon>Eukaryota</taxon>
        <taxon>Sar</taxon>
        <taxon>Stramenopiles</taxon>
        <taxon>Oomycota</taxon>
        <taxon>Saprolegniomycetes</taxon>
        <taxon>Saprolegniales</taxon>
        <taxon>Saprolegniaceae</taxon>
        <taxon>Saprolegnia</taxon>
    </lineage>
</organism>
<reference evidence="4 5" key="1">
    <citation type="journal article" date="2013" name="PLoS Genet.">
        <title>Distinctive expansion of potential virulence genes in the genome of the oomycete fish pathogen Saprolegnia parasitica.</title>
        <authorList>
            <person name="Jiang R.H."/>
            <person name="de Bruijn I."/>
            <person name="Haas B.J."/>
            <person name="Belmonte R."/>
            <person name="Lobach L."/>
            <person name="Christie J."/>
            <person name="van den Ackerveken G."/>
            <person name="Bottin A."/>
            <person name="Bulone V."/>
            <person name="Diaz-Moreno S.M."/>
            <person name="Dumas B."/>
            <person name="Fan L."/>
            <person name="Gaulin E."/>
            <person name="Govers F."/>
            <person name="Grenville-Briggs L.J."/>
            <person name="Horner N.R."/>
            <person name="Levin J.Z."/>
            <person name="Mammella M."/>
            <person name="Meijer H.J."/>
            <person name="Morris P."/>
            <person name="Nusbaum C."/>
            <person name="Oome S."/>
            <person name="Phillips A.J."/>
            <person name="van Rooyen D."/>
            <person name="Rzeszutek E."/>
            <person name="Saraiva M."/>
            <person name="Secombes C.J."/>
            <person name="Seidl M.F."/>
            <person name="Snel B."/>
            <person name="Stassen J.H."/>
            <person name="Sykes S."/>
            <person name="Tripathy S."/>
            <person name="van den Berg H."/>
            <person name="Vega-Arreguin J.C."/>
            <person name="Wawra S."/>
            <person name="Young S.K."/>
            <person name="Zeng Q."/>
            <person name="Dieguez-Uribeondo J."/>
            <person name="Russ C."/>
            <person name="Tyler B.M."/>
            <person name="van West P."/>
        </authorList>
    </citation>
    <scope>NUCLEOTIDE SEQUENCE [LARGE SCALE GENOMIC DNA]</scope>
    <source>
        <strain evidence="4 5">CBS 223.65</strain>
    </source>
</reference>
<dbReference type="Gene3D" id="1.10.510.10">
    <property type="entry name" value="Transferase(Phosphotransferase) domain 1"/>
    <property type="match status" value="1"/>
</dbReference>
<dbReference type="VEuPathDB" id="FungiDB:SPRG_06683"/>
<dbReference type="InterPro" id="IPR011009">
    <property type="entry name" value="Kinase-like_dom_sf"/>
</dbReference>
<feature type="domain" description="Protein kinase" evidence="3">
    <location>
        <begin position="150"/>
        <end position="420"/>
    </location>
</feature>
<sequence>MDVTIMCQVCNHPNDMLTPVCVSDNCGDALPGFDKKIKILLRRLDQFNKAHAAAGSVADNSNTSMLVQTLQHELEVTKQRAAELEAELNTVTEALADASMHRRGTLAHVGSSSDMDAERKRLAEERKELDTMRRLFTSLQTIPYIDLSQFRYQERLPGGGNFEFQVGLFDGKRTVLKKLVRNGLGDDVIEHFKSSISLMAKLDGAGGTVVTLYGASGLGQASPMMYMEHMERGDLRSFLHTTSPSAVSWKTRLEIALNVSKAIAKMHSLDLIHRDLSSYHVLLNERNVAKVTGFSSAREKDLEQMMTNGVGDFRWAAPETMNGSGHYSETVDIYALGLLLIELDTHAVPYSSYKDRQGRYLGDYMLMDVIRNAVPGQTTITHTFASAPLWYQDLALRCVSLDPNGRPSAVDVVTELQKQLREGSYDNVRSIRRLQKPPPVLNAKISVVRAKNLLDTQAFGVQDPYCRLSLGGRLAKTKVHDNGGCDPKWSQTFPFNNVHPIDMILEINIMNKNLLFDGQIGKVTVPLEETLEKIDAENVYVGWSPVFSRGEMKGHVLLRFEYEGSVASWLEAYAAEMSLFHGVEGHVRDIRQDEVVMKKVTEIFLPRLKDIAAAVANVAGKAA</sequence>
<gene>
    <name evidence="4" type="ORF">SPRG_06683</name>
</gene>
<keyword evidence="5" id="KW-1185">Reference proteome</keyword>
<dbReference type="CDD" id="cd00030">
    <property type="entry name" value="C2"/>
    <property type="match status" value="1"/>
</dbReference>
<protein>
    <submittedName>
        <fullName evidence="4">TKL protein kinase</fullName>
    </submittedName>
</protein>
<dbReference type="AlphaFoldDB" id="A0A067CGX8"/>
<dbReference type="GeneID" id="24129016"/>
<evidence type="ECO:0000259" key="2">
    <source>
        <dbReference type="PROSITE" id="PS50004"/>
    </source>
</evidence>
<evidence type="ECO:0000313" key="5">
    <source>
        <dbReference type="Proteomes" id="UP000030745"/>
    </source>
</evidence>
<dbReference type="InterPro" id="IPR035892">
    <property type="entry name" value="C2_domain_sf"/>
</dbReference>
<accession>A0A067CGX8</accession>
<dbReference type="KEGG" id="spar:SPRG_06683"/>
<proteinExistence type="predicted"/>
<dbReference type="InterPro" id="IPR000008">
    <property type="entry name" value="C2_dom"/>
</dbReference>
<evidence type="ECO:0000259" key="3">
    <source>
        <dbReference type="PROSITE" id="PS50011"/>
    </source>
</evidence>
<dbReference type="EMBL" id="KK583211">
    <property type="protein sequence ID" value="KDO28445.1"/>
    <property type="molecule type" value="Genomic_DNA"/>
</dbReference>
<dbReference type="PROSITE" id="PS50004">
    <property type="entry name" value="C2"/>
    <property type="match status" value="1"/>
</dbReference>
<dbReference type="Pfam" id="PF07714">
    <property type="entry name" value="PK_Tyr_Ser-Thr"/>
    <property type="match status" value="1"/>
</dbReference>
<dbReference type="InterPro" id="IPR051681">
    <property type="entry name" value="Ser/Thr_Kinases-Pseudokinases"/>
</dbReference>
<name>A0A067CGX8_SAPPC</name>
<dbReference type="RefSeq" id="XP_012200885.1">
    <property type="nucleotide sequence ID" value="XM_012345495.1"/>
</dbReference>
<dbReference type="SUPFAM" id="SSF49562">
    <property type="entry name" value="C2 domain (Calcium/lipid-binding domain, CaLB)"/>
    <property type="match status" value="1"/>
</dbReference>
<dbReference type="PROSITE" id="PS50011">
    <property type="entry name" value="PROTEIN_KINASE_DOM"/>
    <property type="match status" value="1"/>
</dbReference>
<dbReference type="PANTHER" id="PTHR44329:SF214">
    <property type="entry name" value="PROTEIN KINASE DOMAIN-CONTAINING PROTEIN"/>
    <property type="match status" value="1"/>
</dbReference>
<dbReference type="Proteomes" id="UP000030745">
    <property type="component" value="Unassembled WGS sequence"/>
</dbReference>
<feature type="domain" description="C2" evidence="2">
    <location>
        <begin position="423"/>
        <end position="540"/>
    </location>
</feature>
<dbReference type="Pfam" id="PF00168">
    <property type="entry name" value="C2"/>
    <property type="match status" value="1"/>
</dbReference>
<keyword evidence="4" id="KW-0808">Transferase</keyword>
<evidence type="ECO:0000256" key="1">
    <source>
        <dbReference type="SAM" id="Coils"/>
    </source>
</evidence>
<dbReference type="Gene3D" id="2.60.40.150">
    <property type="entry name" value="C2 domain"/>
    <property type="match status" value="1"/>
</dbReference>
<dbReference type="PANTHER" id="PTHR44329">
    <property type="entry name" value="SERINE/THREONINE-PROTEIN KINASE TNNI3K-RELATED"/>
    <property type="match status" value="1"/>
</dbReference>
<feature type="coiled-coil region" evidence="1">
    <location>
        <begin position="67"/>
        <end position="135"/>
    </location>
</feature>
<dbReference type="InterPro" id="IPR000719">
    <property type="entry name" value="Prot_kinase_dom"/>
</dbReference>
<dbReference type="SUPFAM" id="SSF56112">
    <property type="entry name" value="Protein kinase-like (PK-like)"/>
    <property type="match status" value="1"/>
</dbReference>
<dbReference type="OrthoDB" id="4062651at2759"/>
<evidence type="ECO:0000313" key="4">
    <source>
        <dbReference type="EMBL" id="KDO28445.1"/>
    </source>
</evidence>
<dbReference type="GO" id="GO:0004674">
    <property type="term" value="F:protein serine/threonine kinase activity"/>
    <property type="evidence" value="ECO:0007669"/>
    <property type="project" value="TreeGrafter"/>
</dbReference>
<dbReference type="GO" id="GO:0005524">
    <property type="term" value="F:ATP binding"/>
    <property type="evidence" value="ECO:0007669"/>
    <property type="project" value="InterPro"/>
</dbReference>
<keyword evidence="1" id="KW-0175">Coiled coil</keyword>
<dbReference type="SMART" id="SM00239">
    <property type="entry name" value="C2"/>
    <property type="match status" value="1"/>
</dbReference>
<dbReference type="STRING" id="695850.A0A067CGX8"/>